<evidence type="ECO:0000259" key="2">
    <source>
        <dbReference type="Pfam" id="PF07282"/>
    </source>
</evidence>
<dbReference type="Pfam" id="PF07282">
    <property type="entry name" value="Cas12f1-like_TNB"/>
    <property type="match status" value="1"/>
</dbReference>
<dbReference type="Proteomes" id="UP001576774">
    <property type="component" value="Unassembled WGS sequence"/>
</dbReference>
<protein>
    <submittedName>
        <fullName evidence="3">Zinc ribbon domain-containing protein</fullName>
    </submittedName>
</protein>
<proteinExistence type="predicted"/>
<evidence type="ECO:0000256" key="1">
    <source>
        <dbReference type="ARBA" id="ARBA00023125"/>
    </source>
</evidence>
<evidence type="ECO:0000313" key="4">
    <source>
        <dbReference type="Proteomes" id="UP001576774"/>
    </source>
</evidence>
<organism evidence="3 4">
    <name type="scientific">Floridaenema aerugineum BLCC-F46</name>
    <dbReference type="NCBI Taxonomy" id="3153654"/>
    <lineage>
        <taxon>Bacteria</taxon>
        <taxon>Bacillati</taxon>
        <taxon>Cyanobacteriota</taxon>
        <taxon>Cyanophyceae</taxon>
        <taxon>Oscillatoriophycideae</taxon>
        <taxon>Aerosakkonematales</taxon>
        <taxon>Aerosakkonemataceae</taxon>
        <taxon>Floridanema</taxon>
        <taxon>Floridanema aerugineum</taxon>
    </lineage>
</organism>
<sequence>MANHKLAEAISDNCFYEVRRQLVYKQAHYGTKVELVDRWFPSSKTCSKCGHIQEMKLSDRVFHCQKCDSIIDRDLNTSINLENAPKEKVRSARPERTDTQVCPCACGQ</sequence>
<dbReference type="RefSeq" id="WP_413270440.1">
    <property type="nucleotide sequence ID" value="NZ_JBHFNQ010000084.1"/>
</dbReference>
<keyword evidence="1" id="KW-0238">DNA-binding</keyword>
<evidence type="ECO:0000313" key="3">
    <source>
        <dbReference type="EMBL" id="MFB2877287.1"/>
    </source>
</evidence>
<keyword evidence="4" id="KW-1185">Reference proteome</keyword>
<reference evidence="3 4" key="1">
    <citation type="submission" date="2024-09" db="EMBL/GenBank/DDBJ databases">
        <title>Floridaenema gen nov. (Aerosakkonemataceae, Aerosakkonematales ord. nov., Cyanobacteria) from benthic tropical and subtropical fresh waters, with the description of four new species.</title>
        <authorList>
            <person name="Moretto J.A."/>
            <person name="Berthold D.E."/>
            <person name="Lefler F.W."/>
            <person name="Huang I.-S."/>
            <person name="Laughinghouse H. IV."/>
        </authorList>
    </citation>
    <scope>NUCLEOTIDE SEQUENCE [LARGE SCALE GENOMIC DNA]</scope>
    <source>
        <strain evidence="3 4">BLCC-F46</strain>
    </source>
</reference>
<accession>A0ABV4X4B9</accession>
<comment type="caution">
    <text evidence="3">The sequence shown here is derived from an EMBL/GenBank/DDBJ whole genome shotgun (WGS) entry which is preliminary data.</text>
</comment>
<dbReference type="EMBL" id="JBHFNQ010000084">
    <property type="protein sequence ID" value="MFB2877287.1"/>
    <property type="molecule type" value="Genomic_DNA"/>
</dbReference>
<gene>
    <name evidence="3" type="ORF">ACE1CC_10415</name>
</gene>
<name>A0ABV4X4B9_9CYAN</name>
<dbReference type="InterPro" id="IPR010095">
    <property type="entry name" value="Cas12f1-like_TNB"/>
</dbReference>
<feature type="domain" description="Cas12f1-like TNB" evidence="2">
    <location>
        <begin position="15"/>
        <end position="81"/>
    </location>
</feature>